<dbReference type="GO" id="GO:0046872">
    <property type="term" value="F:metal ion binding"/>
    <property type="evidence" value="ECO:0007669"/>
    <property type="project" value="InterPro"/>
</dbReference>
<dbReference type="Pfam" id="PF05193">
    <property type="entry name" value="Peptidase_M16_C"/>
    <property type="match status" value="1"/>
</dbReference>
<dbReference type="EMBL" id="AP024601">
    <property type="protein sequence ID" value="BCU82047.1"/>
    <property type="molecule type" value="Genomic_DNA"/>
</dbReference>
<evidence type="ECO:0000259" key="4">
    <source>
        <dbReference type="Pfam" id="PF05193"/>
    </source>
</evidence>
<dbReference type="Gene3D" id="3.30.830.10">
    <property type="entry name" value="Metalloenzyme, LuxS/M16 peptidase-like"/>
    <property type="match status" value="2"/>
</dbReference>
<dbReference type="InterPro" id="IPR011249">
    <property type="entry name" value="Metalloenz_LuxS/M16"/>
</dbReference>
<dbReference type="InterPro" id="IPR007863">
    <property type="entry name" value="Peptidase_M16_C"/>
</dbReference>
<reference evidence="5" key="2">
    <citation type="journal article" date="2021" name="Microbiol. Resour. Announc.">
        <title>Complete Genome Sequence of Polycladomyces abyssicola JIR-001T, Isolated from Hemipelagic Sediment in Deep Seawater.</title>
        <authorList>
            <person name="Tsubouchi T."/>
            <person name="Kaneko Y."/>
        </authorList>
    </citation>
    <scope>NUCLEOTIDE SEQUENCE</scope>
    <source>
        <strain evidence="5">JIR-001</strain>
    </source>
</reference>
<dbReference type="AlphaFoldDB" id="A0A8D5UEV9"/>
<evidence type="ECO:0000256" key="1">
    <source>
        <dbReference type="ARBA" id="ARBA00007261"/>
    </source>
</evidence>
<dbReference type="Proteomes" id="UP000677436">
    <property type="component" value="Chromosome"/>
</dbReference>
<dbReference type="PANTHER" id="PTHR11851:SF49">
    <property type="entry name" value="MITOCHONDRIAL-PROCESSING PEPTIDASE SUBUNIT ALPHA"/>
    <property type="match status" value="1"/>
</dbReference>
<dbReference type="RefSeq" id="WP_212772438.1">
    <property type="nucleotide sequence ID" value="NZ_AP024601.1"/>
</dbReference>
<sequence>MIVQHTLPNGVRVVAEQIPYVRSVALGLWVGAGSRHESEEDNGISHFIEHMLFKGTRKRTARQLAEAFDEIGGQVNAFTSKEMTCYYAKVLDQHFPIALDILADMFFESTFAEGEIAKEQKVIVEEIRMVEDTPDDLIHDLLSSVALKNHPLGYPILGSESNVRSFDRGRLLSYRDRYYRPDNLVIALAGHLPDDFMSLVESYFASFTSEQPVEVKQTPSFSHEVITRQKQTEQTHLCLGLPGVSLADERIYPFILLNNILGGNMSSRLFQEIREERGLAYSVYSYHSAYRDCGLFAVYAGTAHGQEEEVTDLILRILEDVRENGVTESELKKAKEQMKGSMMLGLESTSNRMSRLGKNELLLGRHLTLDEMVARVEDITLEDVRTIAREIFSQPLSMALISPSGNIPASYGRDRLV</sequence>
<dbReference type="SUPFAM" id="SSF63411">
    <property type="entry name" value="LuxS/MPP-like metallohydrolase"/>
    <property type="match status" value="2"/>
</dbReference>
<dbReference type="GO" id="GO:0006508">
    <property type="term" value="P:proteolysis"/>
    <property type="evidence" value="ECO:0007669"/>
    <property type="project" value="UniProtKB-KW"/>
</dbReference>
<evidence type="ECO:0000259" key="3">
    <source>
        <dbReference type="Pfam" id="PF00675"/>
    </source>
</evidence>
<dbReference type="PROSITE" id="PS00143">
    <property type="entry name" value="INSULINASE"/>
    <property type="match status" value="1"/>
</dbReference>
<keyword evidence="5" id="KW-0378">Hydrolase</keyword>
<dbReference type="GO" id="GO:0004222">
    <property type="term" value="F:metalloendopeptidase activity"/>
    <property type="evidence" value="ECO:0007669"/>
    <property type="project" value="InterPro"/>
</dbReference>
<evidence type="ECO:0000256" key="2">
    <source>
        <dbReference type="RuleBase" id="RU004447"/>
    </source>
</evidence>
<keyword evidence="6" id="KW-1185">Reference proteome</keyword>
<accession>A0A8D5UEV9</accession>
<dbReference type="InterPro" id="IPR001431">
    <property type="entry name" value="Pept_M16_Zn_BS"/>
</dbReference>
<reference evidence="5" key="1">
    <citation type="journal article" date="2013" name="Int. J. Syst. Evol. Microbiol.">
        <title>Polycladomyces abyssicola gen. nov., sp. nov., a thermophilic filamentous bacterium isolated from hemipelagic sediment.</title>
        <authorList>
            <person name="Tsubouchi T."/>
            <person name="Shimane Y."/>
            <person name="Mori K."/>
            <person name="Usui K."/>
            <person name="Hiraki T."/>
            <person name="Tame A."/>
            <person name="Uematsu K."/>
            <person name="Maruyama T."/>
            <person name="Hatada Y."/>
        </authorList>
    </citation>
    <scope>NUCLEOTIDE SEQUENCE</scope>
    <source>
        <strain evidence="5">JIR-001</strain>
    </source>
</reference>
<organism evidence="5 6">
    <name type="scientific">Polycladomyces abyssicola</name>
    <dbReference type="NCBI Taxonomy" id="1125966"/>
    <lineage>
        <taxon>Bacteria</taxon>
        <taxon>Bacillati</taxon>
        <taxon>Bacillota</taxon>
        <taxon>Bacilli</taxon>
        <taxon>Bacillales</taxon>
        <taxon>Thermoactinomycetaceae</taxon>
        <taxon>Polycladomyces</taxon>
    </lineage>
</organism>
<name>A0A8D5UEV9_9BACL</name>
<comment type="similarity">
    <text evidence="1 2">Belongs to the peptidase M16 family.</text>
</comment>
<dbReference type="InterPro" id="IPR011765">
    <property type="entry name" value="Pept_M16_N"/>
</dbReference>
<dbReference type="InterPro" id="IPR050361">
    <property type="entry name" value="MPP/UQCRC_Complex"/>
</dbReference>
<protein>
    <submittedName>
        <fullName evidence="5">Putative zinc protease YmxG</fullName>
    </submittedName>
</protein>
<dbReference type="Pfam" id="PF00675">
    <property type="entry name" value="Peptidase_M16"/>
    <property type="match status" value="1"/>
</dbReference>
<keyword evidence="5" id="KW-0645">Protease</keyword>
<feature type="domain" description="Peptidase M16 C-terminal" evidence="4">
    <location>
        <begin position="166"/>
        <end position="338"/>
    </location>
</feature>
<dbReference type="KEGG" id="pabs:JIR001_18300"/>
<gene>
    <name evidence="5" type="primary">ymxG</name>
    <name evidence="5" type="ORF">JIR001_18300</name>
</gene>
<evidence type="ECO:0000313" key="5">
    <source>
        <dbReference type="EMBL" id="BCU82047.1"/>
    </source>
</evidence>
<evidence type="ECO:0000313" key="6">
    <source>
        <dbReference type="Proteomes" id="UP000677436"/>
    </source>
</evidence>
<proteinExistence type="inferred from homology"/>
<feature type="domain" description="Peptidase M16 N-terminal" evidence="3">
    <location>
        <begin position="12"/>
        <end position="158"/>
    </location>
</feature>
<dbReference type="PANTHER" id="PTHR11851">
    <property type="entry name" value="METALLOPROTEASE"/>
    <property type="match status" value="1"/>
</dbReference>
<dbReference type="FunFam" id="3.30.830.10:FF:000008">
    <property type="entry name" value="Mitochondrial-processing peptidase subunit beta"/>
    <property type="match status" value="1"/>
</dbReference>